<dbReference type="RefSeq" id="WP_382402574.1">
    <property type="nucleotide sequence ID" value="NZ_JBHTNH010000054.1"/>
</dbReference>
<keyword evidence="3 6" id="KW-0812">Transmembrane</keyword>
<protein>
    <submittedName>
        <fullName evidence="7">Cytosine permease</fullName>
    </submittedName>
</protein>
<comment type="caution">
    <text evidence="7">The sequence shown here is derived from an EMBL/GenBank/DDBJ whole genome shotgun (WGS) entry which is preliminary data.</text>
</comment>
<sequence>MSKNENDFAREPVPEELRKGWLSIASVWIAVGIDLSAMLLGAQLGAGMPFGKAILAVVIGSVFLGLLGAFCAYIGYTTGLSTAMISTFVFGKQGAKFISFCLGVSLLGWFGVQAGFFAENAHAAIQSLLGIDVPVKVLALIGGLLMMTTAIYGYRAIEKLSKFSVPFLILLIVAALSVALNEKGTDDVLQTTGNTFSFGAATSLVIGVFVVGTIISPDIARWAKTKKDAVLSAFFGFLIGNSFMLVMAIVLSKAMNTSDLTVIFIALGMGIPAIIVLTLAQWTTNTNNLYSSSLGLAVLLPKIPKKILTILAGLFATLFAVLGIFDHFVVFLNFITVFIAPVGGIYAAEYYLVNKHNFRFDNEHQPSFITRSLVVWIIASGIALLTTESPAGMELFQLTSIPAIDGFIAAFALQWLVEKLLYSNQNQQNLNKGRYTNEKIDKTNG</sequence>
<evidence type="ECO:0000313" key="8">
    <source>
        <dbReference type="Proteomes" id="UP001597178"/>
    </source>
</evidence>
<dbReference type="InterPro" id="IPR030191">
    <property type="entry name" value="CodB"/>
</dbReference>
<comment type="subcellular location">
    <subcellularLocation>
        <location evidence="1">Membrane</location>
        <topology evidence="1">Multi-pass membrane protein</topology>
    </subcellularLocation>
</comment>
<gene>
    <name evidence="7" type="ORF">ACFQ4A_17055</name>
</gene>
<evidence type="ECO:0000256" key="1">
    <source>
        <dbReference type="ARBA" id="ARBA00004141"/>
    </source>
</evidence>
<comment type="similarity">
    <text evidence="2">Belongs to the purine-cytosine permease (2.A.39) family.</text>
</comment>
<dbReference type="PANTHER" id="PTHR30569">
    <property type="entry name" value="CYTOSINE TRANSPORTER CODB"/>
    <property type="match status" value="1"/>
</dbReference>
<feature type="transmembrane region" description="Helical" evidence="6">
    <location>
        <begin position="368"/>
        <end position="386"/>
    </location>
</feature>
<name>A0ABW3ZY31_9BACI</name>
<evidence type="ECO:0000313" key="7">
    <source>
        <dbReference type="EMBL" id="MFD1363321.1"/>
    </source>
</evidence>
<reference evidence="8" key="1">
    <citation type="journal article" date="2019" name="Int. J. Syst. Evol. Microbiol.">
        <title>The Global Catalogue of Microorganisms (GCM) 10K type strain sequencing project: providing services to taxonomists for standard genome sequencing and annotation.</title>
        <authorList>
            <consortium name="The Broad Institute Genomics Platform"/>
            <consortium name="The Broad Institute Genome Sequencing Center for Infectious Disease"/>
            <person name="Wu L."/>
            <person name="Ma J."/>
        </authorList>
    </citation>
    <scope>NUCLEOTIDE SEQUENCE [LARGE SCALE GENOMIC DNA]</scope>
    <source>
        <strain evidence="8">CCUG 54822</strain>
    </source>
</reference>
<accession>A0ABW3ZY31</accession>
<dbReference type="CDD" id="cd11484">
    <property type="entry name" value="SLC-NCS1sbd_CobB-like"/>
    <property type="match status" value="1"/>
</dbReference>
<keyword evidence="4 6" id="KW-1133">Transmembrane helix</keyword>
<feature type="transmembrane region" description="Helical" evidence="6">
    <location>
        <begin position="328"/>
        <end position="348"/>
    </location>
</feature>
<evidence type="ECO:0000256" key="4">
    <source>
        <dbReference type="ARBA" id="ARBA00022989"/>
    </source>
</evidence>
<feature type="transmembrane region" description="Helical" evidence="6">
    <location>
        <begin position="53"/>
        <end position="76"/>
    </location>
</feature>
<dbReference type="InterPro" id="IPR001248">
    <property type="entry name" value="Pur-cyt_permease"/>
</dbReference>
<dbReference type="Pfam" id="PF02133">
    <property type="entry name" value="Transp_cyt_pur"/>
    <property type="match status" value="1"/>
</dbReference>
<proteinExistence type="inferred from homology"/>
<keyword evidence="8" id="KW-1185">Reference proteome</keyword>
<dbReference type="Gene3D" id="1.10.4160.10">
    <property type="entry name" value="Hydantoin permease"/>
    <property type="match status" value="1"/>
</dbReference>
<feature type="transmembrane region" description="Helical" evidence="6">
    <location>
        <begin position="137"/>
        <end position="154"/>
    </location>
</feature>
<feature type="transmembrane region" description="Helical" evidence="6">
    <location>
        <begin position="21"/>
        <end position="41"/>
    </location>
</feature>
<keyword evidence="5 6" id="KW-0472">Membrane</keyword>
<feature type="transmembrane region" description="Helical" evidence="6">
    <location>
        <begin position="195"/>
        <end position="217"/>
    </location>
</feature>
<dbReference type="PANTHER" id="PTHR30569:SF0">
    <property type="entry name" value="CYTOSINE PERMEASE"/>
    <property type="match status" value="1"/>
</dbReference>
<feature type="transmembrane region" description="Helical" evidence="6">
    <location>
        <begin position="303"/>
        <end position="322"/>
    </location>
</feature>
<dbReference type="Proteomes" id="UP001597178">
    <property type="component" value="Unassembled WGS sequence"/>
</dbReference>
<evidence type="ECO:0000256" key="2">
    <source>
        <dbReference type="ARBA" id="ARBA00008974"/>
    </source>
</evidence>
<feature type="transmembrane region" description="Helical" evidence="6">
    <location>
        <begin position="97"/>
        <end position="117"/>
    </location>
</feature>
<feature type="transmembrane region" description="Helical" evidence="6">
    <location>
        <begin position="229"/>
        <end position="250"/>
    </location>
</feature>
<feature type="transmembrane region" description="Helical" evidence="6">
    <location>
        <begin position="262"/>
        <end position="282"/>
    </location>
</feature>
<dbReference type="EMBL" id="JBHTNH010000054">
    <property type="protein sequence ID" value="MFD1363321.1"/>
    <property type="molecule type" value="Genomic_DNA"/>
</dbReference>
<evidence type="ECO:0000256" key="6">
    <source>
        <dbReference type="SAM" id="Phobius"/>
    </source>
</evidence>
<organism evidence="7 8">
    <name type="scientific">Lentibacillus salinarum</name>
    <dbReference type="NCBI Taxonomy" id="446820"/>
    <lineage>
        <taxon>Bacteria</taxon>
        <taxon>Bacillati</taxon>
        <taxon>Bacillota</taxon>
        <taxon>Bacilli</taxon>
        <taxon>Bacillales</taxon>
        <taxon>Bacillaceae</taxon>
        <taxon>Lentibacillus</taxon>
    </lineage>
</organism>
<evidence type="ECO:0000256" key="5">
    <source>
        <dbReference type="ARBA" id="ARBA00023136"/>
    </source>
</evidence>
<evidence type="ECO:0000256" key="3">
    <source>
        <dbReference type="ARBA" id="ARBA00022692"/>
    </source>
</evidence>
<feature type="transmembrane region" description="Helical" evidence="6">
    <location>
        <begin position="163"/>
        <end position="180"/>
    </location>
</feature>
<feature type="transmembrane region" description="Helical" evidence="6">
    <location>
        <begin position="398"/>
        <end position="417"/>
    </location>
</feature>